<dbReference type="InterPro" id="IPR019554">
    <property type="entry name" value="Soluble_ligand-bd"/>
</dbReference>
<dbReference type="SUPFAM" id="SSF81585">
    <property type="entry name" value="PsbU/PolX domain-like"/>
    <property type="match status" value="1"/>
</dbReference>
<organism evidence="3 4">
    <name type="scientific">Candidatus Daviesbacteria bacterium GW2011_GWB1_36_5</name>
    <dbReference type="NCBI Taxonomy" id="1618426"/>
    <lineage>
        <taxon>Bacteria</taxon>
        <taxon>Candidatus Daviesiibacteriota</taxon>
    </lineage>
</organism>
<evidence type="ECO:0000313" key="4">
    <source>
        <dbReference type="Proteomes" id="UP000034492"/>
    </source>
</evidence>
<dbReference type="Gene3D" id="1.10.150.320">
    <property type="entry name" value="Photosystem II 12 kDa extrinsic protein"/>
    <property type="match status" value="1"/>
</dbReference>
<proteinExistence type="predicted"/>
<dbReference type="Gene3D" id="3.10.560.10">
    <property type="entry name" value="Outer membrane lipoprotein wza domain like"/>
    <property type="match status" value="1"/>
</dbReference>
<dbReference type="AlphaFoldDB" id="A0A0G0ESH1"/>
<keyword evidence="1" id="KW-0812">Transmembrane</keyword>
<comment type="caution">
    <text evidence="3">The sequence shown here is derived from an EMBL/GenBank/DDBJ whole genome shotgun (WGS) entry which is preliminary data.</text>
</comment>
<evidence type="ECO:0000259" key="2">
    <source>
        <dbReference type="Pfam" id="PF10531"/>
    </source>
</evidence>
<name>A0A0G0ESH1_9BACT</name>
<gene>
    <name evidence="3" type="ORF">US19_C0011G0021</name>
</gene>
<evidence type="ECO:0000313" key="3">
    <source>
        <dbReference type="EMBL" id="KKQ09818.1"/>
    </source>
</evidence>
<accession>A0A0G0ESH1</accession>
<dbReference type="Pfam" id="PF10531">
    <property type="entry name" value="SLBB"/>
    <property type="match status" value="1"/>
</dbReference>
<dbReference type="Proteomes" id="UP000034492">
    <property type="component" value="Unassembled WGS sequence"/>
</dbReference>
<feature type="domain" description="Soluble ligand binding" evidence="2">
    <location>
        <begin position="56"/>
        <end position="113"/>
    </location>
</feature>
<protein>
    <submittedName>
        <fullName evidence="3">Competence protein ComEA helix-hairpin-helix repeat protein</fullName>
    </submittedName>
</protein>
<keyword evidence="1" id="KW-0472">Membrane</keyword>
<reference evidence="3 4" key="1">
    <citation type="journal article" date="2015" name="Nature">
        <title>rRNA introns, odd ribosomes, and small enigmatic genomes across a large radiation of phyla.</title>
        <authorList>
            <person name="Brown C.T."/>
            <person name="Hug L.A."/>
            <person name="Thomas B.C."/>
            <person name="Sharon I."/>
            <person name="Castelle C.J."/>
            <person name="Singh A."/>
            <person name="Wilkins M.J."/>
            <person name="Williams K.H."/>
            <person name="Banfield J.F."/>
        </authorList>
    </citation>
    <scope>NUCLEOTIDE SEQUENCE [LARGE SCALE GENOMIC DNA]</scope>
</reference>
<sequence length="192" mass="20255">MDSLNSKLDQYKLPIALCLVGLVLIIGGIISSGFLNKPKTIPKESLVKNDTPGLIKVDISGAVLKPAVYEISQTARIEDVIKLAGGFSQNANQEYISKSLNLSQKISDGQKIYIPINGEIAPIGQVAGASAAGKIGINSSSQADLEKLPGVGPATAAKIISSRPYNDLNELVSKKAVSKALLEKIKDMIDLN</sequence>
<evidence type="ECO:0000256" key="1">
    <source>
        <dbReference type="SAM" id="Phobius"/>
    </source>
</evidence>
<feature type="transmembrane region" description="Helical" evidence="1">
    <location>
        <begin position="13"/>
        <end position="35"/>
    </location>
</feature>
<keyword evidence="1" id="KW-1133">Transmembrane helix</keyword>
<dbReference type="EMBL" id="LBSA01000011">
    <property type="protein sequence ID" value="KKQ09818.1"/>
    <property type="molecule type" value="Genomic_DNA"/>
</dbReference>
<dbReference type="Pfam" id="PF12836">
    <property type="entry name" value="HHH_3"/>
    <property type="match status" value="1"/>
</dbReference>